<comment type="similarity">
    <text evidence="1">Belongs to the peroxiredoxin family. AhpC/Prx1 subfamily.</text>
</comment>
<dbReference type="PANTHER" id="PTHR10681:SF171">
    <property type="entry name" value="PEROXIREDOXIN 4"/>
    <property type="match status" value="1"/>
</dbReference>
<dbReference type="GO" id="GO:0008379">
    <property type="term" value="F:thioredoxin peroxidase activity"/>
    <property type="evidence" value="ECO:0007669"/>
    <property type="project" value="TreeGrafter"/>
</dbReference>
<dbReference type="InterPro" id="IPR050217">
    <property type="entry name" value="Peroxiredoxin"/>
</dbReference>
<dbReference type="OrthoDB" id="185659at2759"/>
<dbReference type="Proteomes" id="UP000187455">
    <property type="component" value="Unassembled WGS sequence"/>
</dbReference>
<dbReference type="PIRSF" id="PIRSF000239">
    <property type="entry name" value="AHPC"/>
    <property type="match status" value="1"/>
</dbReference>
<feature type="domain" description="Thioredoxin" evidence="11">
    <location>
        <begin position="3"/>
        <end position="161"/>
    </location>
</feature>
<protein>
    <recommendedName>
        <fullName evidence="2">thioredoxin-dependent peroxiredoxin</fullName>
        <ecNumber evidence="2">1.11.1.24</ecNumber>
    </recommendedName>
</protein>
<comment type="caution">
    <text evidence="12">The sequence shown here is derived from an EMBL/GenBank/DDBJ whole genome shotgun (WGS) entry which is preliminary data.</text>
</comment>
<evidence type="ECO:0000259" key="11">
    <source>
        <dbReference type="PROSITE" id="PS51352"/>
    </source>
</evidence>
<dbReference type="GO" id="GO:0005829">
    <property type="term" value="C:cytosol"/>
    <property type="evidence" value="ECO:0007669"/>
    <property type="project" value="TreeGrafter"/>
</dbReference>
<dbReference type="InterPro" id="IPR024706">
    <property type="entry name" value="Peroxiredoxin_AhpC-typ"/>
</dbReference>
<evidence type="ECO:0000256" key="9">
    <source>
        <dbReference type="PIRNR" id="PIRNR000239"/>
    </source>
</evidence>
<dbReference type="GO" id="GO:0006979">
    <property type="term" value="P:response to oxidative stress"/>
    <property type="evidence" value="ECO:0007669"/>
    <property type="project" value="TreeGrafter"/>
</dbReference>
<dbReference type="GO" id="GO:0045454">
    <property type="term" value="P:cell redox homeostasis"/>
    <property type="evidence" value="ECO:0007669"/>
    <property type="project" value="TreeGrafter"/>
</dbReference>
<evidence type="ECO:0000313" key="12">
    <source>
        <dbReference type="EMBL" id="OLY79086.1"/>
    </source>
</evidence>
<keyword evidence="7 9" id="KW-0676">Redox-active center</keyword>
<dbReference type="GO" id="GO:0033554">
    <property type="term" value="P:cellular response to stress"/>
    <property type="evidence" value="ECO:0007669"/>
    <property type="project" value="TreeGrafter"/>
</dbReference>
<evidence type="ECO:0000256" key="3">
    <source>
        <dbReference type="ARBA" id="ARBA00022559"/>
    </source>
</evidence>
<dbReference type="Pfam" id="PF10417">
    <property type="entry name" value="1-cysPrx_C"/>
    <property type="match status" value="1"/>
</dbReference>
<sequence length="196" mass="21962">MVLIPNSEAPQFTAQAVINGEFKDVSLSDYKGKYVILFFYPNDFTFVCPTEIIAFSDAVEQFTSRKTAVLGCSCDSTFSHLQWIKQARNDGGLGSLNIPLISDFTKSIARSYQILDEATGSPFRGLYLIDPNQKIRCMMINDNPVGRSVEEALRLVDALQFTDIHGEVCPINWHKGDATIKPSVDASKEFFQKEYN</sequence>
<gene>
    <name evidence="12" type="ORF">AYI68_g6853</name>
</gene>
<name>A0A1R0GQD8_9FUNG</name>
<reference evidence="12 13" key="1">
    <citation type="journal article" date="2016" name="Mol. Biol. Evol.">
        <title>Genome-Wide Survey of Gut Fungi (Harpellales) Reveals the First Horizontally Transferred Ubiquitin Gene from a Mosquito Host.</title>
        <authorList>
            <person name="Wang Y."/>
            <person name="White M.M."/>
            <person name="Kvist S."/>
            <person name="Moncalvo J.M."/>
        </authorList>
    </citation>
    <scope>NUCLEOTIDE SEQUENCE [LARGE SCALE GENOMIC DNA]</scope>
    <source>
        <strain evidence="12 13">ALG-7-W6</strain>
    </source>
</reference>
<dbReference type="InterPro" id="IPR036249">
    <property type="entry name" value="Thioredoxin-like_sf"/>
</dbReference>
<proteinExistence type="inferred from homology"/>
<dbReference type="Pfam" id="PF00578">
    <property type="entry name" value="AhpC-TSA"/>
    <property type="match status" value="1"/>
</dbReference>
<organism evidence="12 13">
    <name type="scientific">Smittium mucronatum</name>
    <dbReference type="NCBI Taxonomy" id="133383"/>
    <lineage>
        <taxon>Eukaryota</taxon>
        <taxon>Fungi</taxon>
        <taxon>Fungi incertae sedis</taxon>
        <taxon>Zoopagomycota</taxon>
        <taxon>Kickxellomycotina</taxon>
        <taxon>Harpellomycetes</taxon>
        <taxon>Harpellales</taxon>
        <taxon>Legeriomycetaceae</taxon>
        <taxon>Smittium</taxon>
    </lineage>
</organism>
<keyword evidence="6" id="KW-1015">Disulfide bond</keyword>
<comment type="function">
    <text evidence="9">Thiol-specific peroxidase that catalyzes the reduction of hydrogen peroxide and organic hydroperoxides to water and alcohols, respectively.</text>
</comment>
<evidence type="ECO:0000256" key="7">
    <source>
        <dbReference type="ARBA" id="ARBA00023284"/>
    </source>
</evidence>
<evidence type="ECO:0000256" key="2">
    <source>
        <dbReference type="ARBA" id="ARBA00013017"/>
    </source>
</evidence>
<keyword evidence="3 9" id="KW-0575">Peroxidase</keyword>
<evidence type="ECO:0000256" key="6">
    <source>
        <dbReference type="ARBA" id="ARBA00023157"/>
    </source>
</evidence>
<dbReference type="AlphaFoldDB" id="A0A1R0GQD8"/>
<dbReference type="InterPro" id="IPR013766">
    <property type="entry name" value="Thioredoxin_domain"/>
</dbReference>
<keyword evidence="5 9" id="KW-0560">Oxidoreductase</keyword>
<dbReference type="CDD" id="cd03015">
    <property type="entry name" value="PRX_Typ2cys"/>
    <property type="match status" value="1"/>
</dbReference>
<evidence type="ECO:0000256" key="4">
    <source>
        <dbReference type="ARBA" id="ARBA00022862"/>
    </source>
</evidence>
<evidence type="ECO:0000256" key="1">
    <source>
        <dbReference type="ARBA" id="ARBA00009796"/>
    </source>
</evidence>
<evidence type="ECO:0000256" key="5">
    <source>
        <dbReference type="ARBA" id="ARBA00023002"/>
    </source>
</evidence>
<dbReference type="Gene3D" id="3.40.30.10">
    <property type="entry name" value="Glutaredoxin"/>
    <property type="match status" value="1"/>
</dbReference>
<feature type="active site" description="Cysteine sulfenic acid (-SOH) intermediate; for peroxidase activity" evidence="10">
    <location>
        <position position="48"/>
    </location>
</feature>
<dbReference type="EC" id="1.11.1.24" evidence="2"/>
<dbReference type="SUPFAM" id="SSF52833">
    <property type="entry name" value="Thioredoxin-like"/>
    <property type="match status" value="1"/>
</dbReference>
<keyword evidence="4 9" id="KW-0049">Antioxidant</keyword>
<dbReference type="PROSITE" id="PS51352">
    <property type="entry name" value="THIOREDOXIN_2"/>
    <property type="match status" value="1"/>
</dbReference>
<evidence type="ECO:0000256" key="10">
    <source>
        <dbReference type="PIRSR" id="PIRSR000239-1"/>
    </source>
</evidence>
<dbReference type="GO" id="GO:0042744">
    <property type="term" value="P:hydrogen peroxide catabolic process"/>
    <property type="evidence" value="ECO:0007669"/>
    <property type="project" value="TreeGrafter"/>
</dbReference>
<evidence type="ECO:0000313" key="13">
    <source>
        <dbReference type="Proteomes" id="UP000187455"/>
    </source>
</evidence>
<dbReference type="FunFam" id="3.40.30.10:FF:000003">
    <property type="entry name" value="Peroxiredoxin 1"/>
    <property type="match status" value="1"/>
</dbReference>
<dbReference type="InterPro" id="IPR019479">
    <property type="entry name" value="Peroxiredoxin_C"/>
</dbReference>
<keyword evidence="13" id="KW-1185">Reference proteome</keyword>
<comment type="catalytic activity">
    <reaction evidence="8">
        <text>a hydroperoxide + [thioredoxin]-dithiol = an alcohol + [thioredoxin]-disulfide + H2O</text>
        <dbReference type="Rhea" id="RHEA:62620"/>
        <dbReference type="Rhea" id="RHEA-COMP:10698"/>
        <dbReference type="Rhea" id="RHEA-COMP:10700"/>
        <dbReference type="ChEBI" id="CHEBI:15377"/>
        <dbReference type="ChEBI" id="CHEBI:29950"/>
        <dbReference type="ChEBI" id="CHEBI:30879"/>
        <dbReference type="ChEBI" id="CHEBI:35924"/>
        <dbReference type="ChEBI" id="CHEBI:50058"/>
        <dbReference type="EC" id="1.11.1.24"/>
    </reaction>
</comment>
<dbReference type="EMBL" id="LSSL01005000">
    <property type="protein sequence ID" value="OLY79086.1"/>
    <property type="molecule type" value="Genomic_DNA"/>
</dbReference>
<accession>A0A1R0GQD8</accession>
<dbReference type="InterPro" id="IPR000866">
    <property type="entry name" value="AhpC/TSA"/>
</dbReference>
<evidence type="ECO:0000256" key="8">
    <source>
        <dbReference type="ARBA" id="ARBA00049091"/>
    </source>
</evidence>
<dbReference type="STRING" id="133383.A0A1R0GQD8"/>
<dbReference type="PANTHER" id="PTHR10681">
    <property type="entry name" value="THIOREDOXIN PEROXIDASE"/>
    <property type="match status" value="1"/>
</dbReference>